<dbReference type="EMBL" id="BSFP01000048">
    <property type="protein sequence ID" value="GLL04707.1"/>
    <property type="molecule type" value="Genomic_DNA"/>
</dbReference>
<evidence type="ECO:0000259" key="7">
    <source>
        <dbReference type="Pfam" id="PF01757"/>
    </source>
</evidence>
<proteinExistence type="predicted"/>
<gene>
    <name evidence="8" type="ORF">GCM10017581_064540</name>
</gene>
<dbReference type="CDD" id="cd06423">
    <property type="entry name" value="CESA_like"/>
    <property type="match status" value="1"/>
</dbReference>
<keyword evidence="6" id="KW-0812">Transmembrane</keyword>
<accession>A0A9W6NQ43</accession>
<dbReference type="RefSeq" id="WP_271189736.1">
    <property type="nucleotide sequence ID" value="NZ_BSFP01000048.1"/>
</dbReference>
<feature type="transmembrane region" description="Helical" evidence="6">
    <location>
        <begin position="314"/>
        <end position="332"/>
    </location>
</feature>
<dbReference type="SUPFAM" id="SSF53448">
    <property type="entry name" value="Nucleotide-diphospho-sugar transferases"/>
    <property type="match status" value="1"/>
</dbReference>
<evidence type="ECO:0000313" key="9">
    <source>
        <dbReference type="Proteomes" id="UP001143480"/>
    </source>
</evidence>
<dbReference type="InterPro" id="IPR029044">
    <property type="entry name" value="Nucleotide-diphossugar_trans"/>
</dbReference>
<reference evidence="8" key="2">
    <citation type="submission" date="2023-01" db="EMBL/GenBank/DDBJ databases">
        <authorList>
            <person name="Sun Q."/>
            <person name="Evtushenko L."/>
        </authorList>
    </citation>
    <scope>NUCLEOTIDE SEQUENCE</scope>
    <source>
        <strain evidence="8">VKM Ac-1321</strain>
    </source>
</reference>
<feature type="transmembrane region" description="Helical" evidence="6">
    <location>
        <begin position="627"/>
        <end position="644"/>
    </location>
</feature>
<dbReference type="AlphaFoldDB" id="A0A9W6NQ43"/>
<feature type="transmembrane region" description="Helical" evidence="6">
    <location>
        <begin position="569"/>
        <end position="587"/>
    </location>
</feature>
<dbReference type="PANTHER" id="PTHR22913">
    <property type="entry name" value="HYALURONAN SYNTHASE"/>
    <property type="match status" value="1"/>
</dbReference>
<dbReference type="Pfam" id="PF13641">
    <property type="entry name" value="Glyco_tranf_2_3"/>
    <property type="match status" value="1"/>
</dbReference>
<feature type="transmembrane region" description="Helical" evidence="6">
    <location>
        <begin position="599"/>
        <end position="615"/>
    </location>
</feature>
<dbReference type="InterPro" id="IPR002656">
    <property type="entry name" value="Acyl_transf_3_dom"/>
</dbReference>
<keyword evidence="3" id="KW-0328">Glycosyltransferase</keyword>
<evidence type="ECO:0000256" key="6">
    <source>
        <dbReference type="SAM" id="Phobius"/>
    </source>
</evidence>
<evidence type="ECO:0000256" key="5">
    <source>
        <dbReference type="ARBA" id="ARBA00023136"/>
    </source>
</evidence>
<evidence type="ECO:0000256" key="1">
    <source>
        <dbReference type="ARBA" id="ARBA00004236"/>
    </source>
</evidence>
<dbReference type="Proteomes" id="UP001143480">
    <property type="component" value="Unassembled WGS sequence"/>
</dbReference>
<evidence type="ECO:0000256" key="3">
    <source>
        <dbReference type="ARBA" id="ARBA00022676"/>
    </source>
</evidence>
<feature type="transmembrane region" description="Helical" evidence="6">
    <location>
        <begin position="15"/>
        <end position="33"/>
    </location>
</feature>
<feature type="domain" description="Acyltransferase 3" evidence="7">
    <location>
        <begin position="400"/>
        <end position="720"/>
    </location>
</feature>
<sequence>MLYLQMIGVGSMDRVFSFVILVYFAGFVLAGVARPPRRQPLPLGRVIAVVPAYNENVELLHSAIRSLLNGTVVPDVIHVVDDGSATPLPSFSHPRVVWHRRENGGKHHAQATALLAELDRFDFVVTVDSDSVVDRYAVERCLRPMSDPRVMGVTGVVYALNRADNLITKVTDLHYLHSCLVVRNGLSATGDIFTASGALAAWRSEVVMDNLNEYLERGVADDRHLTHFAQRRGRTAAVPDAYVYTNVPDNVPDLVRQRIRWARDYYRCTVLDIRYLRGWSFWMRTTDFAFMTLAPLFVISALMVFPFAQWNVPWAGLGLWMMFLYAQTFCYVRERQGVRLIDRLMVWLILTPALYLFQVIVVGPAMIAALLNVRHKSWQTRNDKNATVTSAAIRSSRSRYLDTLRTLAIVRVVAFHGTGAAWLGMVFPSMGVMFALAGSLMASSMTKAGDRPEIVIWSRFKRLMPAVWALAAVLIPVMMIMGWGPHDTRPLNAPAVYAWIFPLSDPPSNDWAVPIAGILWYIRTYLWLVIISPALWAGFRRWPRLITILPVALIPIAGQIHFSAWLSDVLGQLGTYAPCWILGFWHATGKLRALGRKTLLIAALCIAAAIGWMQIQPLPNGFIQSNPTAQLLWSAAFIVVLMRFDPPMRFLDRMKPLARLIRAVNARAVTIYLWHQLAILTAVAIAARARVGRLDNYALMLGVKFAIVAVLIIFVCWLMGWIEDLTGPKKRSATTAAGRHQAEVMAALRPAPETDQTMIIPQLPTQPVRASIGADLSGIADTHAGTRS</sequence>
<feature type="transmembrane region" description="Helical" evidence="6">
    <location>
        <begin position="463"/>
        <end position="484"/>
    </location>
</feature>
<dbReference type="GO" id="GO:0085029">
    <property type="term" value="P:extracellular matrix assembly"/>
    <property type="evidence" value="ECO:0007669"/>
    <property type="project" value="TreeGrafter"/>
</dbReference>
<dbReference type="Pfam" id="PF01757">
    <property type="entry name" value="Acyl_transf_3"/>
    <property type="match status" value="1"/>
</dbReference>
<keyword evidence="2" id="KW-1003">Cell membrane</keyword>
<feature type="transmembrane region" description="Helical" evidence="6">
    <location>
        <begin position="699"/>
        <end position="722"/>
    </location>
</feature>
<keyword evidence="6" id="KW-1133">Transmembrane helix</keyword>
<evidence type="ECO:0000256" key="2">
    <source>
        <dbReference type="ARBA" id="ARBA00022475"/>
    </source>
</evidence>
<evidence type="ECO:0000256" key="4">
    <source>
        <dbReference type="ARBA" id="ARBA00022679"/>
    </source>
</evidence>
<name>A0A9W6NQ43_9ACTN</name>
<keyword evidence="9" id="KW-1185">Reference proteome</keyword>
<comment type="caution">
    <text evidence="8">The sequence shown here is derived from an EMBL/GenBank/DDBJ whole genome shotgun (WGS) entry which is preliminary data.</text>
</comment>
<dbReference type="GO" id="GO:0050501">
    <property type="term" value="F:hyaluronan synthase activity"/>
    <property type="evidence" value="ECO:0007669"/>
    <property type="project" value="TreeGrafter"/>
</dbReference>
<feature type="transmembrane region" description="Helical" evidence="6">
    <location>
        <begin position="344"/>
        <end position="371"/>
    </location>
</feature>
<comment type="subcellular location">
    <subcellularLocation>
        <location evidence="1">Cell membrane</location>
    </subcellularLocation>
</comment>
<protein>
    <recommendedName>
        <fullName evidence="7">Acyltransferase 3 domain-containing protein</fullName>
    </recommendedName>
</protein>
<reference evidence="8" key="1">
    <citation type="journal article" date="2014" name="Int. J. Syst. Evol. Microbiol.">
        <title>Complete genome sequence of Corynebacterium casei LMG S-19264T (=DSM 44701T), isolated from a smear-ripened cheese.</title>
        <authorList>
            <consortium name="US DOE Joint Genome Institute (JGI-PGF)"/>
            <person name="Walter F."/>
            <person name="Albersmeier A."/>
            <person name="Kalinowski J."/>
            <person name="Ruckert C."/>
        </authorList>
    </citation>
    <scope>NUCLEOTIDE SEQUENCE</scope>
    <source>
        <strain evidence="8">VKM Ac-1321</strain>
    </source>
</reference>
<dbReference type="GO" id="GO:0005886">
    <property type="term" value="C:plasma membrane"/>
    <property type="evidence" value="ECO:0007669"/>
    <property type="project" value="UniProtKB-SubCell"/>
</dbReference>
<evidence type="ECO:0000313" key="8">
    <source>
        <dbReference type="EMBL" id="GLL04707.1"/>
    </source>
</evidence>
<feature type="transmembrane region" description="Helical" evidence="6">
    <location>
        <begin position="420"/>
        <end position="442"/>
    </location>
</feature>
<dbReference type="GO" id="GO:0016747">
    <property type="term" value="F:acyltransferase activity, transferring groups other than amino-acyl groups"/>
    <property type="evidence" value="ECO:0007669"/>
    <property type="project" value="InterPro"/>
</dbReference>
<dbReference type="PANTHER" id="PTHR22913:SF12">
    <property type="entry name" value="MANNURONAN SYNTHASE"/>
    <property type="match status" value="1"/>
</dbReference>
<dbReference type="Gene3D" id="3.90.550.10">
    <property type="entry name" value="Spore Coat Polysaccharide Biosynthesis Protein SpsA, Chain A"/>
    <property type="match status" value="1"/>
</dbReference>
<keyword evidence="5 6" id="KW-0472">Membrane</keyword>
<feature type="transmembrane region" description="Helical" evidence="6">
    <location>
        <begin position="542"/>
        <end position="563"/>
    </location>
</feature>
<organism evidence="8 9">
    <name type="scientific">Dactylosporangium matsuzakiense</name>
    <dbReference type="NCBI Taxonomy" id="53360"/>
    <lineage>
        <taxon>Bacteria</taxon>
        <taxon>Bacillati</taxon>
        <taxon>Actinomycetota</taxon>
        <taxon>Actinomycetes</taxon>
        <taxon>Micromonosporales</taxon>
        <taxon>Micromonosporaceae</taxon>
        <taxon>Dactylosporangium</taxon>
    </lineage>
</organism>
<keyword evidence="4" id="KW-0808">Transferase</keyword>
<dbReference type="GO" id="GO:0030213">
    <property type="term" value="P:hyaluronan biosynthetic process"/>
    <property type="evidence" value="ECO:0007669"/>
    <property type="project" value="TreeGrafter"/>
</dbReference>
<feature type="transmembrane region" description="Helical" evidence="6">
    <location>
        <begin position="511"/>
        <end position="530"/>
    </location>
</feature>
<feature type="transmembrane region" description="Helical" evidence="6">
    <location>
        <begin position="288"/>
        <end position="308"/>
    </location>
</feature>
<feature type="transmembrane region" description="Helical" evidence="6">
    <location>
        <begin position="664"/>
        <end position="687"/>
    </location>
</feature>